<evidence type="ECO:0000313" key="2">
    <source>
        <dbReference type="Proteomes" id="UP001057402"/>
    </source>
</evidence>
<gene>
    <name evidence="1" type="ORF">MLD38_035410</name>
</gene>
<protein>
    <submittedName>
        <fullName evidence="1">Uncharacterized protein</fullName>
    </submittedName>
</protein>
<reference evidence="2" key="1">
    <citation type="journal article" date="2023" name="Front. Plant Sci.">
        <title>Chromosomal-level genome assembly of Melastoma candidum provides insights into trichome evolution.</title>
        <authorList>
            <person name="Zhong Y."/>
            <person name="Wu W."/>
            <person name="Sun C."/>
            <person name="Zou P."/>
            <person name="Liu Y."/>
            <person name="Dai S."/>
            <person name="Zhou R."/>
        </authorList>
    </citation>
    <scope>NUCLEOTIDE SEQUENCE [LARGE SCALE GENOMIC DNA]</scope>
</reference>
<dbReference type="Proteomes" id="UP001057402">
    <property type="component" value="Chromosome 11"/>
</dbReference>
<comment type="caution">
    <text evidence="1">The sequence shown here is derived from an EMBL/GenBank/DDBJ whole genome shotgun (WGS) entry which is preliminary data.</text>
</comment>
<accession>A0ACB9LGS7</accession>
<name>A0ACB9LGS7_9MYRT</name>
<proteinExistence type="predicted"/>
<sequence>MVVVIVRDDERSYDGHIPGSLHYASDGFSDKMADLVRAVHGKDTLVFHSALSQVFSECLRGRKWISRASF</sequence>
<keyword evidence="2" id="KW-1185">Reference proteome</keyword>
<evidence type="ECO:0000313" key="1">
    <source>
        <dbReference type="EMBL" id="KAI4310431.1"/>
    </source>
</evidence>
<dbReference type="EMBL" id="CM042890">
    <property type="protein sequence ID" value="KAI4310431.1"/>
    <property type="molecule type" value="Genomic_DNA"/>
</dbReference>
<organism evidence="1 2">
    <name type="scientific">Melastoma candidum</name>
    <dbReference type="NCBI Taxonomy" id="119954"/>
    <lineage>
        <taxon>Eukaryota</taxon>
        <taxon>Viridiplantae</taxon>
        <taxon>Streptophyta</taxon>
        <taxon>Embryophyta</taxon>
        <taxon>Tracheophyta</taxon>
        <taxon>Spermatophyta</taxon>
        <taxon>Magnoliopsida</taxon>
        <taxon>eudicotyledons</taxon>
        <taxon>Gunneridae</taxon>
        <taxon>Pentapetalae</taxon>
        <taxon>rosids</taxon>
        <taxon>malvids</taxon>
        <taxon>Myrtales</taxon>
        <taxon>Melastomataceae</taxon>
        <taxon>Melastomatoideae</taxon>
        <taxon>Melastomateae</taxon>
        <taxon>Melastoma</taxon>
    </lineage>
</organism>